<keyword evidence="4" id="KW-0813">Transport</keyword>
<dbReference type="Proteomes" id="UP000195607">
    <property type="component" value="Chromosome I"/>
</dbReference>
<name>A0A1N5T0N5_9ARCH</name>
<dbReference type="GO" id="GO:0016020">
    <property type="term" value="C:membrane"/>
    <property type="evidence" value="ECO:0007669"/>
    <property type="project" value="UniProtKB-SubCell"/>
</dbReference>
<accession>A0A1N5T0N5</accession>
<evidence type="ECO:0000313" key="10">
    <source>
        <dbReference type="EMBL" id="SIM41705.1"/>
    </source>
</evidence>
<comment type="subcellular location">
    <subcellularLocation>
        <location evidence="2">Membrane</location>
        <topology evidence="2">Multi-pass membrane protein</topology>
    </subcellularLocation>
</comment>
<proteinExistence type="inferred from homology"/>
<dbReference type="PANTHER" id="PTHR11101:SF80">
    <property type="entry name" value="PHOSPHATE TRANSPORTER"/>
    <property type="match status" value="1"/>
</dbReference>
<dbReference type="EMBL" id="LT671858">
    <property type="protein sequence ID" value="SIM41705.1"/>
    <property type="molecule type" value="Genomic_DNA"/>
</dbReference>
<sequence length="300" mass="32259">MISLYIAIALIGILSAVVSGNNISAAVGTIVGSRIVSRHFGLTLGATGFSLGLIIEGRFLSNSLFLIMPEKSNLILIVLGVSIIMFIIATLARIPLSLIMAIVGTSIGIGLRTGYNYDSLYVIMIIALWIVAPILAILSSYFLNLNLSKIGVKNVWATARFYKLFLVTISFLTAFTLGANTFGLLASLERSSYLTIPTMIIAIFLGAAFMSSGVIRRISQDMYGMRYQNATVSLLVSSILVEGATFFALPLPSTQTLTSSVFGTGLSYKTKAMQIRPFLIIVIMWVVSPLLGMALGYLIA</sequence>
<dbReference type="KEGG" id="cdiv:CPM_0390"/>
<dbReference type="Proteomes" id="UP000187822">
    <property type="component" value="Chromosome I"/>
</dbReference>
<evidence type="ECO:0000256" key="9">
    <source>
        <dbReference type="SAM" id="Phobius"/>
    </source>
</evidence>
<organism evidence="10 13">
    <name type="scientific">Cuniculiplasma divulgatum</name>
    <dbReference type="NCBI Taxonomy" id="1673428"/>
    <lineage>
        <taxon>Archaea</taxon>
        <taxon>Methanobacteriati</taxon>
        <taxon>Thermoplasmatota</taxon>
        <taxon>Thermoplasmata</taxon>
        <taxon>Thermoplasmatales</taxon>
        <taxon>Cuniculiplasmataceae</taxon>
        <taxon>Cuniculiplasma</taxon>
    </lineage>
</organism>
<dbReference type="AlphaFoldDB" id="A0A1N5T0N5"/>
<dbReference type="RefSeq" id="WP_021789115.1">
    <property type="nucleotide sequence ID" value="NZ_LT671858.1"/>
</dbReference>
<evidence type="ECO:0000256" key="4">
    <source>
        <dbReference type="ARBA" id="ARBA00022448"/>
    </source>
</evidence>
<feature type="transmembrane region" description="Helical" evidence="9">
    <location>
        <begin position="76"/>
        <end position="109"/>
    </location>
</feature>
<keyword evidence="7 9" id="KW-1133">Transmembrane helix</keyword>
<keyword evidence="5" id="KW-0592">Phosphate transport</keyword>
<reference evidence="11" key="3">
    <citation type="submission" date="2016-06" db="EMBL/GenBank/DDBJ databases">
        <authorList>
            <person name="Olsen C.W."/>
            <person name="Carey S."/>
            <person name="Hinshaw L."/>
            <person name="Karasin A.I."/>
        </authorList>
    </citation>
    <scope>NUCLEOTIDE SEQUENCE [LARGE SCALE GENOMIC DNA]</scope>
    <source>
        <strain evidence="11">PM4</strain>
    </source>
</reference>
<feature type="transmembrane region" description="Helical" evidence="9">
    <location>
        <begin position="121"/>
        <end position="143"/>
    </location>
</feature>
<feature type="transmembrane region" description="Helical" evidence="9">
    <location>
        <begin position="35"/>
        <end position="55"/>
    </location>
</feature>
<keyword evidence="12" id="KW-1185">Reference proteome</keyword>
<dbReference type="OrthoDB" id="101311at2157"/>
<evidence type="ECO:0000256" key="7">
    <source>
        <dbReference type="ARBA" id="ARBA00022989"/>
    </source>
</evidence>
<reference evidence="12" key="2">
    <citation type="submission" date="2016-06" db="EMBL/GenBank/DDBJ databases">
        <authorList>
            <person name="Toshchakov V.S."/>
        </authorList>
    </citation>
    <scope>NUCLEOTIDE SEQUENCE [LARGE SCALE GENOMIC DNA]</scope>
    <source>
        <strain>PM4 (JCM 30641</strain>
        <strain evidence="12">\VKM B-2940)</strain>
    </source>
</reference>
<dbReference type="GO" id="GO:0005315">
    <property type="term" value="F:phosphate transmembrane transporter activity"/>
    <property type="evidence" value="ECO:0007669"/>
    <property type="project" value="InterPro"/>
</dbReference>
<dbReference type="PANTHER" id="PTHR11101">
    <property type="entry name" value="PHOSPHATE TRANSPORTER"/>
    <property type="match status" value="1"/>
</dbReference>
<dbReference type="InterPro" id="IPR001204">
    <property type="entry name" value="Phos_transporter"/>
</dbReference>
<evidence type="ECO:0000256" key="8">
    <source>
        <dbReference type="ARBA" id="ARBA00023136"/>
    </source>
</evidence>
<comment type="similarity">
    <text evidence="3">Belongs to the inorganic phosphate transporter (PiT) (TC 2.A.20) family.</text>
</comment>
<evidence type="ECO:0000313" key="11">
    <source>
        <dbReference type="EMBL" id="SJK84275.1"/>
    </source>
</evidence>
<evidence type="ECO:0000256" key="3">
    <source>
        <dbReference type="ARBA" id="ARBA00009916"/>
    </source>
</evidence>
<gene>
    <name evidence="11" type="ORF">CPM_0390</name>
    <name evidence="10" type="ORF">CSP5_0418</name>
</gene>
<evidence type="ECO:0000313" key="13">
    <source>
        <dbReference type="Proteomes" id="UP000195607"/>
    </source>
</evidence>
<dbReference type="STRING" id="1673428.CPM_0390"/>
<keyword evidence="8 9" id="KW-0472">Membrane</keyword>
<reference evidence="10 13" key="1">
    <citation type="submission" date="2016-04" db="EMBL/GenBank/DDBJ databases">
        <authorList>
            <person name="Evans L.H."/>
            <person name="Alamgir A."/>
            <person name="Owens N."/>
            <person name="Weber N.D."/>
            <person name="Virtaneva K."/>
            <person name="Barbian K."/>
            <person name="Babar A."/>
            <person name="Rosenke K."/>
        </authorList>
    </citation>
    <scope>NUCLEOTIDE SEQUENCE [LARGE SCALE GENOMIC DNA]</scope>
    <source>
        <strain evidence="10">S5</strain>
        <strain evidence="13">S5(T) (JCM 30642 \VKM B-2941)</strain>
    </source>
</reference>
<feature type="transmembrane region" description="Helical" evidence="9">
    <location>
        <begin position="278"/>
        <end position="299"/>
    </location>
</feature>
<feature type="transmembrane region" description="Helical" evidence="9">
    <location>
        <begin position="227"/>
        <end position="249"/>
    </location>
</feature>
<evidence type="ECO:0000256" key="1">
    <source>
        <dbReference type="ARBA" id="ARBA00001981"/>
    </source>
</evidence>
<protein>
    <submittedName>
        <fullName evidence="10">PiT family transporter</fullName>
    </submittedName>
</protein>
<dbReference type="GO" id="GO:0035435">
    <property type="term" value="P:phosphate ion transmembrane transport"/>
    <property type="evidence" value="ECO:0007669"/>
    <property type="project" value="TreeGrafter"/>
</dbReference>
<dbReference type="GeneID" id="41587720"/>
<evidence type="ECO:0000256" key="6">
    <source>
        <dbReference type="ARBA" id="ARBA00022692"/>
    </source>
</evidence>
<evidence type="ECO:0000313" key="12">
    <source>
        <dbReference type="Proteomes" id="UP000187822"/>
    </source>
</evidence>
<dbReference type="Pfam" id="PF01384">
    <property type="entry name" value="PHO4"/>
    <property type="match status" value="2"/>
</dbReference>
<evidence type="ECO:0000256" key="2">
    <source>
        <dbReference type="ARBA" id="ARBA00004141"/>
    </source>
</evidence>
<feature type="transmembrane region" description="Helical" evidence="9">
    <location>
        <begin position="194"/>
        <end position="215"/>
    </location>
</feature>
<evidence type="ECO:0000256" key="5">
    <source>
        <dbReference type="ARBA" id="ARBA00022592"/>
    </source>
</evidence>
<keyword evidence="6 9" id="KW-0812">Transmembrane</keyword>
<feature type="transmembrane region" description="Helical" evidence="9">
    <location>
        <begin position="164"/>
        <end position="188"/>
    </location>
</feature>
<comment type="function">
    <text evidence="1">Potential transporter for phosphate.</text>
</comment>
<dbReference type="EMBL" id="LT719092">
    <property type="protein sequence ID" value="SJK84275.1"/>
    <property type="molecule type" value="Genomic_DNA"/>
</dbReference>